<dbReference type="InterPro" id="IPR016024">
    <property type="entry name" value="ARM-type_fold"/>
</dbReference>
<dbReference type="AlphaFoldDB" id="A0A2W4TV78"/>
<keyword evidence="3" id="KW-0456">Lyase</keyword>
<gene>
    <name evidence="3" type="ORF">DCF25_17115</name>
</gene>
<dbReference type="SMART" id="SM00567">
    <property type="entry name" value="EZ_HEAT"/>
    <property type="match status" value="3"/>
</dbReference>
<name>A0A2W4TV78_9CYAN</name>
<proteinExistence type="predicted"/>
<dbReference type="PANTHER" id="PTHR12697:SF5">
    <property type="entry name" value="DEOXYHYPUSINE HYDROXYLASE"/>
    <property type="match status" value="1"/>
</dbReference>
<protein>
    <submittedName>
        <fullName evidence="3">Phycocyanobilin lyase</fullName>
    </submittedName>
</protein>
<reference evidence="3 4" key="2">
    <citation type="submission" date="2018-06" db="EMBL/GenBank/DDBJ databases">
        <title>Metagenomic assembly of (sub)arctic Cyanobacteria and their associated microbiome from non-axenic cultures.</title>
        <authorList>
            <person name="Baurain D."/>
        </authorList>
    </citation>
    <scope>NUCLEOTIDE SEQUENCE [LARGE SCALE GENOMIC DNA]</scope>
    <source>
        <strain evidence="3">ULC129bin1</strain>
    </source>
</reference>
<evidence type="ECO:0000313" key="4">
    <source>
        <dbReference type="Proteomes" id="UP000249354"/>
    </source>
</evidence>
<dbReference type="SUPFAM" id="SSF48371">
    <property type="entry name" value="ARM repeat"/>
    <property type="match status" value="1"/>
</dbReference>
<accession>A0A2W4TV78</accession>
<dbReference type="EMBL" id="QBMC01000141">
    <property type="protein sequence ID" value="PZO12733.1"/>
    <property type="molecule type" value="Genomic_DNA"/>
</dbReference>
<dbReference type="PANTHER" id="PTHR12697">
    <property type="entry name" value="PBS LYASE HEAT-LIKE PROTEIN"/>
    <property type="match status" value="1"/>
</dbReference>
<dbReference type="InterPro" id="IPR004155">
    <property type="entry name" value="PBS_lyase_HEAT"/>
</dbReference>
<dbReference type="Proteomes" id="UP000249354">
    <property type="component" value="Unassembled WGS sequence"/>
</dbReference>
<comment type="caution">
    <text evidence="3">The sequence shown here is derived from an EMBL/GenBank/DDBJ whole genome shotgun (WGS) entry which is preliminary data.</text>
</comment>
<evidence type="ECO:0000313" key="3">
    <source>
        <dbReference type="EMBL" id="PZO12733.1"/>
    </source>
</evidence>
<keyword evidence="2" id="KW-0605">Phycobilisome</keyword>
<keyword evidence="1" id="KW-0042">Antenna complex</keyword>
<evidence type="ECO:0000256" key="1">
    <source>
        <dbReference type="ARBA" id="ARBA00022549"/>
    </source>
</evidence>
<reference evidence="4" key="1">
    <citation type="submission" date="2018-04" db="EMBL/GenBank/DDBJ databases">
        <authorList>
            <person name="Cornet L."/>
        </authorList>
    </citation>
    <scope>NUCLEOTIDE SEQUENCE [LARGE SCALE GENOMIC DNA]</scope>
</reference>
<dbReference type="GO" id="GO:0030089">
    <property type="term" value="C:phycobilisome"/>
    <property type="evidence" value="ECO:0007669"/>
    <property type="project" value="UniProtKB-KW"/>
</dbReference>
<dbReference type="InterPro" id="IPR011989">
    <property type="entry name" value="ARM-like"/>
</dbReference>
<evidence type="ECO:0000256" key="2">
    <source>
        <dbReference type="ARBA" id="ARBA00022738"/>
    </source>
</evidence>
<dbReference type="Gene3D" id="1.25.10.10">
    <property type="entry name" value="Leucine-rich Repeat Variant"/>
    <property type="match status" value="2"/>
</dbReference>
<organism evidence="3 4">
    <name type="scientific">Leptolyngbya foveolarum</name>
    <dbReference type="NCBI Taxonomy" id="47253"/>
    <lineage>
        <taxon>Bacteria</taxon>
        <taxon>Bacillati</taxon>
        <taxon>Cyanobacteriota</taxon>
        <taxon>Cyanophyceae</taxon>
        <taxon>Leptolyngbyales</taxon>
        <taxon>Leptolyngbyaceae</taxon>
        <taxon>Leptolyngbya group</taxon>
        <taxon>Leptolyngbya</taxon>
    </lineage>
</organism>
<sequence>MNISEIKDLLSSEEPQLRLRGLVALKDYDSETAVPLLIHQRRDSAFLVRSFVAMGLGRKRNDTAYSTLLEMLDAETDSNVQSEIANSLGLYGAIATERLVQLFESNEHWLVQRSILAIMPEMDSPEALLKIALKALRNSDQTISQAGISTLGLLAGTDQEQAALEALLPMLESDLWRSRLALAYALKHFQTNSAKDALAKLRKDENHKVVAAALEDLLPTEPS</sequence>
<dbReference type="Pfam" id="PF13646">
    <property type="entry name" value="HEAT_2"/>
    <property type="match status" value="1"/>
</dbReference>
<dbReference type="GO" id="GO:0016829">
    <property type="term" value="F:lyase activity"/>
    <property type="evidence" value="ECO:0007669"/>
    <property type="project" value="UniProtKB-KW"/>
</dbReference>
<dbReference type="GO" id="GO:0016491">
    <property type="term" value="F:oxidoreductase activity"/>
    <property type="evidence" value="ECO:0007669"/>
    <property type="project" value="TreeGrafter"/>
</dbReference>